<comment type="caution">
    <text evidence="2">The sequence shown here is derived from an EMBL/GenBank/DDBJ whole genome shotgun (WGS) entry which is preliminary data.</text>
</comment>
<accession>A0AAV9TQF3</accession>
<name>A0AAV9TQF3_9PEZI</name>
<dbReference type="AlphaFoldDB" id="A0AAV9TQF3"/>
<feature type="region of interest" description="Disordered" evidence="1">
    <location>
        <begin position="1"/>
        <end position="55"/>
    </location>
</feature>
<reference evidence="2 3" key="1">
    <citation type="submission" date="2023-04" db="EMBL/GenBank/DDBJ databases">
        <title>Colletotrichum tabacum stain YC1 causing leaf anthracnose on Nicotiana tabacum(L.) cv.</title>
        <authorList>
            <person name="Ji Z."/>
            <person name="Wang M."/>
            <person name="Zhang J."/>
            <person name="Wang N."/>
            <person name="Zhou Z."/>
        </authorList>
    </citation>
    <scope>NUCLEOTIDE SEQUENCE [LARGE SCALE GENOMIC DNA]</scope>
    <source>
        <strain evidence="2 3">YC1</strain>
    </source>
</reference>
<dbReference type="Proteomes" id="UP001327957">
    <property type="component" value="Unassembled WGS sequence"/>
</dbReference>
<proteinExistence type="predicted"/>
<evidence type="ECO:0000313" key="3">
    <source>
        <dbReference type="Proteomes" id="UP001327957"/>
    </source>
</evidence>
<organism evidence="2 3">
    <name type="scientific">Colletotrichum tabaci</name>
    <dbReference type="NCBI Taxonomy" id="1209068"/>
    <lineage>
        <taxon>Eukaryota</taxon>
        <taxon>Fungi</taxon>
        <taxon>Dikarya</taxon>
        <taxon>Ascomycota</taxon>
        <taxon>Pezizomycotina</taxon>
        <taxon>Sordariomycetes</taxon>
        <taxon>Hypocreomycetidae</taxon>
        <taxon>Glomerellales</taxon>
        <taxon>Glomerellaceae</taxon>
        <taxon>Colletotrichum</taxon>
        <taxon>Colletotrichum destructivum species complex</taxon>
    </lineage>
</organism>
<dbReference type="EMBL" id="JASAOK010000002">
    <property type="protein sequence ID" value="KAK6225285.1"/>
    <property type="molecule type" value="Genomic_DNA"/>
</dbReference>
<evidence type="ECO:0000313" key="2">
    <source>
        <dbReference type="EMBL" id="KAK6225285.1"/>
    </source>
</evidence>
<evidence type="ECO:0000256" key="1">
    <source>
        <dbReference type="SAM" id="MobiDB-lite"/>
    </source>
</evidence>
<sequence>MRQASPAMEWANKHDKDAVENAPLTSNAIGGGLGVSTMQKGNRSHGHSEHTNGPIPFDAKLIIGFPLAIPRYRPNNPFTPELESSPVMPS</sequence>
<keyword evidence="3" id="KW-1185">Reference proteome</keyword>
<gene>
    <name evidence="2" type="ORF">QIS74_01332</name>
</gene>
<protein>
    <submittedName>
        <fullName evidence="2">Uncharacterized protein</fullName>
    </submittedName>
</protein>